<feature type="transmembrane region" description="Helical" evidence="1">
    <location>
        <begin position="101"/>
        <end position="119"/>
    </location>
</feature>
<sequence>MLQIDKLDKWRTHVKEKLRIHNAEPKQCHDEHKDGMNQFKAGDQVLLDKTDRRIATSKLNANRITPFTILNVFPYGTVEVTHSELGTFKRSYFETKMARQLVVLALVLIALVGVVSTDASSTGGSLVSEPAGAFTDGSVLVPPLLLRLPLQVLAVVSLLMIHRMVVKEMPKNH</sequence>
<keyword evidence="1" id="KW-1133">Transmembrane helix</keyword>
<dbReference type="EMBL" id="JABFAB010000011">
    <property type="protein sequence ID" value="MBA0663375.1"/>
    <property type="molecule type" value="Genomic_DNA"/>
</dbReference>
<feature type="transmembrane region" description="Helical" evidence="1">
    <location>
        <begin position="139"/>
        <end position="161"/>
    </location>
</feature>
<protein>
    <submittedName>
        <fullName evidence="2">Uncharacterized protein</fullName>
    </submittedName>
</protein>
<keyword evidence="1" id="KW-0472">Membrane</keyword>
<reference evidence="2 3" key="1">
    <citation type="journal article" date="2019" name="Genome Biol. Evol.">
        <title>Insights into the evolution of the New World diploid cottons (Gossypium, subgenus Houzingenia) based on genome sequencing.</title>
        <authorList>
            <person name="Grover C.E."/>
            <person name="Arick M.A. 2nd"/>
            <person name="Thrash A."/>
            <person name="Conover J.L."/>
            <person name="Sanders W.S."/>
            <person name="Peterson D.G."/>
            <person name="Frelichowski J.E."/>
            <person name="Scheffler J.A."/>
            <person name="Scheffler B.E."/>
            <person name="Wendel J.F."/>
        </authorList>
    </citation>
    <scope>NUCLEOTIDE SEQUENCE [LARGE SCALE GENOMIC DNA]</scope>
    <source>
        <strain evidence="2">57</strain>
        <tissue evidence="2">Leaf</tissue>
    </source>
</reference>
<comment type="caution">
    <text evidence="2">The sequence shown here is derived from an EMBL/GenBank/DDBJ whole genome shotgun (WGS) entry which is preliminary data.</text>
</comment>
<evidence type="ECO:0000256" key="1">
    <source>
        <dbReference type="SAM" id="Phobius"/>
    </source>
</evidence>
<evidence type="ECO:0000313" key="3">
    <source>
        <dbReference type="Proteomes" id="UP000593573"/>
    </source>
</evidence>
<evidence type="ECO:0000313" key="2">
    <source>
        <dbReference type="EMBL" id="MBA0663375.1"/>
    </source>
</evidence>
<organism evidence="2 3">
    <name type="scientific">Gossypium klotzschianum</name>
    <dbReference type="NCBI Taxonomy" id="34286"/>
    <lineage>
        <taxon>Eukaryota</taxon>
        <taxon>Viridiplantae</taxon>
        <taxon>Streptophyta</taxon>
        <taxon>Embryophyta</taxon>
        <taxon>Tracheophyta</taxon>
        <taxon>Spermatophyta</taxon>
        <taxon>Magnoliopsida</taxon>
        <taxon>eudicotyledons</taxon>
        <taxon>Gunneridae</taxon>
        <taxon>Pentapetalae</taxon>
        <taxon>rosids</taxon>
        <taxon>malvids</taxon>
        <taxon>Malvales</taxon>
        <taxon>Malvaceae</taxon>
        <taxon>Malvoideae</taxon>
        <taxon>Gossypium</taxon>
    </lineage>
</organism>
<gene>
    <name evidence="2" type="ORF">Goklo_003495</name>
</gene>
<keyword evidence="1" id="KW-0812">Transmembrane</keyword>
<dbReference type="Proteomes" id="UP000593573">
    <property type="component" value="Unassembled WGS sequence"/>
</dbReference>
<name>A0A7J8VKR1_9ROSI</name>
<dbReference type="AlphaFoldDB" id="A0A7J8VKR1"/>
<dbReference type="OrthoDB" id="998961at2759"/>
<proteinExistence type="predicted"/>
<accession>A0A7J8VKR1</accession>
<keyword evidence="3" id="KW-1185">Reference proteome</keyword>